<dbReference type="EMBL" id="JAACXV010014020">
    <property type="protein sequence ID" value="KAF7271034.1"/>
    <property type="molecule type" value="Genomic_DNA"/>
</dbReference>
<feature type="transmembrane region" description="Helical" evidence="6">
    <location>
        <begin position="31"/>
        <end position="51"/>
    </location>
</feature>
<gene>
    <name evidence="7" type="ORF">GWI33_016000</name>
</gene>
<dbReference type="Pfam" id="PF02535">
    <property type="entry name" value="Zip"/>
    <property type="match status" value="1"/>
</dbReference>
<feature type="transmembrane region" description="Helical" evidence="6">
    <location>
        <begin position="71"/>
        <end position="92"/>
    </location>
</feature>
<comment type="caution">
    <text evidence="7">The sequence shown here is derived from an EMBL/GenBank/DDBJ whole genome shotgun (WGS) entry which is preliminary data.</text>
</comment>
<proteinExistence type="predicted"/>
<feature type="transmembrane region" description="Helical" evidence="6">
    <location>
        <begin position="248"/>
        <end position="272"/>
    </location>
</feature>
<dbReference type="GO" id="GO:0005385">
    <property type="term" value="F:zinc ion transmembrane transporter activity"/>
    <property type="evidence" value="ECO:0007669"/>
    <property type="project" value="TreeGrafter"/>
</dbReference>
<feature type="transmembrane region" description="Helical" evidence="6">
    <location>
        <begin position="315"/>
        <end position="334"/>
    </location>
</feature>
<keyword evidence="3 6" id="KW-1133">Transmembrane helix</keyword>
<sequence length="396" mass="43979">MTFPVIKILRYKTTNREENYLISSNMTNDLIIAKAVAMAVLGVSSFILGVIPLKLTKLIGSFKSNDGDKNLLLSLLLCFGGGVLLFTTFIHLQPEVRELFQSLEEQNKIPDIGLKGLPLSELCFCLGFFFVYLIEEVVHLFLDRKVHDEALHRSLSIRCSSRKTENMTIPRVTLNKFDDGNISYISNSNKELLNSQTTIDMDRHNGHSHHTLNDSLKNSFSGFLAVLALSFHAVFEGLAVGLESSVEKVWYLFAAIATHKLVIGFCVGVELVSSKTKTLLVLLYIGTFAVVTPLGIGIGIILSNLESNEQDITCIVLQGMAAGTLLYVVFFEVLARERDNRHSGIYQLLAILAGFFVMFGLQALTGHEHSHGHSHGDHNHESDLHDHEAHSGHLHR</sequence>
<name>A0A834MAQ8_RHYFE</name>
<evidence type="ECO:0000256" key="4">
    <source>
        <dbReference type="ARBA" id="ARBA00023136"/>
    </source>
</evidence>
<dbReference type="PANTHER" id="PTHR11040">
    <property type="entry name" value="ZINC/IRON TRANSPORTER"/>
    <property type="match status" value="1"/>
</dbReference>
<organism evidence="7 8">
    <name type="scientific">Rhynchophorus ferrugineus</name>
    <name type="common">Red palm weevil</name>
    <name type="synonym">Curculio ferrugineus</name>
    <dbReference type="NCBI Taxonomy" id="354439"/>
    <lineage>
        <taxon>Eukaryota</taxon>
        <taxon>Metazoa</taxon>
        <taxon>Ecdysozoa</taxon>
        <taxon>Arthropoda</taxon>
        <taxon>Hexapoda</taxon>
        <taxon>Insecta</taxon>
        <taxon>Pterygota</taxon>
        <taxon>Neoptera</taxon>
        <taxon>Endopterygota</taxon>
        <taxon>Coleoptera</taxon>
        <taxon>Polyphaga</taxon>
        <taxon>Cucujiformia</taxon>
        <taxon>Curculionidae</taxon>
        <taxon>Dryophthorinae</taxon>
        <taxon>Rhynchophorus</taxon>
    </lineage>
</organism>
<evidence type="ECO:0000256" key="1">
    <source>
        <dbReference type="ARBA" id="ARBA00004141"/>
    </source>
</evidence>
<feature type="transmembrane region" description="Helical" evidence="6">
    <location>
        <begin position="346"/>
        <end position="364"/>
    </location>
</feature>
<feature type="transmembrane region" description="Helical" evidence="6">
    <location>
        <begin position="112"/>
        <end position="134"/>
    </location>
</feature>
<dbReference type="Proteomes" id="UP000625711">
    <property type="component" value="Unassembled WGS sequence"/>
</dbReference>
<keyword evidence="8" id="KW-1185">Reference proteome</keyword>
<dbReference type="PANTHER" id="PTHR11040:SF203">
    <property type="entry name" value="FI18611P1-RELATED"/>
    <property type="match status" value="1"/>
</dbReference>
<reference evidence="7" key="1">
    <citation type="submission" date="2020-08" db="EMBL/GenBank/DDBJ databases">
        <title>Genome sequencing and assembly of the red palm weevil Rhynchophorus ferrugineus.</title>
        <authorList>
            <person name="Dias G.B."/>
            <person name="Bergman C.M."/>
            <person name="Manee M."/>
        </authorList>
    </citation>
    <scope>NUCLEOTIDE SEQUENCE</scope>
    <source>
        <strain evidence="7">AA-2017</strain>
        <tissue evidence="7">Whole larva</tissue>
    </source>
</reference>
<evidence type="ECO:0000256" key="5">
    <source>
        <dbReference type="SAM" id="MobiDB-lite"/>
    </source>
</evidence>
<accession>A0A834MAQ8</accession>
<keyword evidence="4 6" id="KW-0472">Membrane</keyword>
<dbReference type="GO" id="GO:0005886">
    <property type="term" value="C:plasma membrane"/>
    <property type="evidence" value="ECO:0007669"/>
    <property type="project" value="TreeGrafter"/>
</dbReference>
<evidence type="ECO:0000256" key="3">
    <source>
        <dbReference type="ARBA" id="ARBA00022989"/>
    </source>
</evidence>
<dbReference type="InterPro" id="IPR003689">
    <property type="entry name" value="ZIP"/>
</dbReference>
<evidence type="ECO:0000256" key="6">
    <source>
        <dbReference type="SAM" id="Phobius"/>
    </source>
</evidence>
<feature type="transmembrane region" description="Helical" evidence="6">
    <location>
        <begin position="220"/>
        <end position="242"/>
    </location>
</feature>
<comment type="subcellular location">
    <subcellularLocation>
        <location evidence="1">Membrane</location>
        <topology evidence="1">Multi-pass membrane protein</topology>
    </subcellularLocation>
</comment>
<dbReference type="AlphaFoldDB" id="A0A834MAQ8"/>
<evidence type="ECO:0000313" key="7">
    <source>
        <dbReference type="EMBL" id="KAF7271034.1"/>
    </source>
</evidence>
<evidence type="ECO:0000256" key="2">
    <source>
        <dbReference type="ARBA" id="ARBA00022692"/>
    </source>
</evidence>
<dbReference type="OrthoDB" id="448280at2759"/>
<evidence type="ECO:0000313" key="8">
    <source>
        <dbReference type="Proteomes" id="UP000625711"/>
    </source>
</evidence>
<feature type="region of interest" description="Disordered" evidence="5">
    <location>
        <begin position="369"/>
        <end position="396"/>
    </location>
</feature>
<feature type="transmembrane region" description="Helical" evidence="6">
    <location>
        <begin position="279"/>
        <end position="303"/>
    </location>
</feature>
<protein>
    <submittedName>
        <fullName evidence="7">Uncharacterized protein</fullName>
    </submittedName>
</protein>
<keyword evidence="2 6" id="KW-0812">Transmembrane</keyword>